<gene>
    <name evidence="3" type="ORF">HUJ06_023575</name>
</gene>
<dbReference type="Pfam" id="PF00560">
    <property type="entry name" value="LRR_1"/>
    <property type="match status" value="3"/>
</dbReference>
<keyword evidence="4" id="KW-1185">Reference proteome</keyword>
<dbReference type="PANTHER" id="PTHR48057:SF13">
    <property type="entry name" value="PROTEIN KINASE, PLANT-TYPE, PUTATIVE-RELATED"/>
    <property type="match status" value="1"/>
</dbReference>
<dbReference type="Proteomes" id="UP000607653">
    <property type="component" value="Unassembled WGS sequence"/>
</dbReference>
<evidence type="ECO:0000313" key="4">
    <source>
        <dbReference type="Proteomes" id="UP000607653"/>
    </source>
</evidence>
<evidence type="ECO:0000256" key="2">
    <source>
        <dbReference type="ARBA" id="ARBA00022737"/>
    </source>
</evidence>
<comment type="caution">
    <text evidence="3">The sequence shown here is derived from an EMBL/GenBank/DDBJ whole genome shotgun (WGS) entry which is preliminary data.</text>
</comment>
<accession>A0A822XPZ6</accession>
<organism evidence="3 4">
    <name type="scientific">Nelumbo nucifera</name>
    <name type="common">Sacred lotus</name>
    <dbReference type="NCBI Taxonomy" id="4432"/>
    <lineage>
        <taxon>Eukaryota</taxon>
        <taxon>Viridiplantae</taxon>
        <taxon>Streptophyta</taxon>
        <taxon>Embryophyta</taxon>
        <taxon>Tracheophyta</taxon>
        <taxon>Spermatophyta</taxon>
        <taxon>Magnoliopsida</taxon>
        <taxon>Proteales</taxon>
        <taxon>Nelumbonaceae</taxon>
        <taxon>Nelumbo</taxon>
    </lineage>
</organism>
<keyword evidence="1" id="KW-0433">Leucine-rich repeat</keyword>
<dbReference type="SUPFAM" id="SSF52058">
    <property type="entry name" value="L domain-like"/>
    <property type="match status" value="1"/>
</dbReference>
<name>A0A822XPZ6_NELNU</name>
<reference evidence="3 4" key="1">
    <citation type="journal article" date="2020" name="Mol. Biol. Evol.">
        <title>Distinct Expression and Methylation Patterns for Genes with Different Fates following a Single Whole-Genome Duplication in Flowering Plants.</title>
        <authorList>
            <person name="Shi T."/>
            <person name="Rahmani R.S."/>
            <person name="Gugger P.F."/>
            <person name="Wang M."/>
            <person name="Li H."/>
            <person name="Zhang Y."/>
            <person name="Li Z."/>
            <person name="Wang Q."/>
            <person name="Van de Peer Y."/>
            <person name="Marchal K."/>
            <person name="Chen J."/>
        </authorList>
    </citation>
    <scope>NUCLEOTIDE SEQUENCE [LARGE SCALE GENOMIC DNA]</scope>
    <source>
        <tissue evidence="3">Leaf</tissue>
    </source>
</reference>
<dbReference type="InterPro" id="IPR052595">
    <property type="entry name" value="LRRC69/RLP"/>
</dbReference>
<evidence type="ECO:0000313" key="3">
    <source>
        <dbReference type="EMBL" id="DAD22112.1"/>
    </source>
</evidence>
<sequence length="140" mass="14992">MGQPLLDVLSMSLEVINFRNNSLEGEIPANPSHSSNLTNIVLAGNRLTCKIPAELGSLLKLEALTIHGNNLAGEMPHSFGNLSSLLRLSAAYNMLEGSIPNVDRLTKLTTLGLGGNKLSVSVDFKGLPHLWWLSMGSDEA</sequence>
<protein>
    <submittedName>
        <fullName evidence="3">Uncharacterized protein</fullName>
    </submittedName>
</protein>
<dbReference type="AlphaFoldDB" id="A0A822XPZ6"/>
<dbReference type="EMBL" id="DUZY01000001">
    <property type="protein sequence ID" value="DAD22112.1"/>
    <property type="molecule type" value="Genomic_DNA"/>
</dbReference>
<evidence type="ECO:0000256" key="1">
    <source>
        <dbReference type="ARBA" id="ARBA00022614"/>
    </source>
</evidence>
<dbReference type="PANTHER" id="PTHR48057">
    <property type="entry name" value="LEUCINE-RICH REPEAT SERINE/THREONINE-PROTEIN KINASE 1"/>
    <property type="match status" value="1"/>
</dbReference>
<keyword evidence="2" id="KW-0677">Repeat</keyword>
<dbReference type="InterPro" id="IPR001611">
    <property type="entry name" value="Leu-rich_rpt"/>
</dbReference>
<dbReference type="FunFam" id="3.80.10.10:FF:000383">
    <property type="entry name" value="Leucine-rich repeat receptor protein kinase EMS1"/>
    <property type="match status" value="1"/>
</dbReference>
<proteinExistence type="predicted"/>
<dbReference type="Gene3D" id="3.80.10.10">
    <property type="entry name" value="Ribonuclease Inhibitor"/>
    <property type="match status" value="1"/>
</dbReference>
<dbReference type="InterPro" id="IPR032675">
    <property type="entry name" value="LRR_dom_sf"/>
</dbReference>